<protein>
    <recommendedName>
        <fullName evidence="4">Apple domain-containing protein</fullName>
    </recommendedName>
</protein>
<dbReference type="KEGG" id="ehx:EMIHUDRAFT_231912"/>
<dbReference type="HOGENOM" id="CLU_881201_0_0_1"/>
<dbReference type="RefSeq" id="XP_005783930.1">
    <property type="nucleotide sequence ID" value="XM_005783873.1"/>
</dbReference>
<evidence type="ECO:0008006" key="4">
    <source>
        <dbReference type="Google" id="ProtNLM"/>
    </source>
</evidence>
<keyword evidence="1" id="KW-0732">Signal</keyword>
<dbReference type="Proteomes" id="UP000013827">
    <property type="component" value="Unassembled WGS sequence"/>
</dbReference>
<reference evidence="2" key="2">
    <citation type="submission" date="2024-10" db="UniProtKB">
        <authorList>
            <consortium name="EnsemblProtists"/>
        </authorList>
    </citation>
    <scope>IDENTIFICATION</scope>
</reference>
<accession>A0A0D3K6W6</accession>
<dbReference type="EnsemblProtists" id="EOD31501">
    <property type="protein sequence ID" value="EOD31501"/>
    <property type="gene ID" value="EMIHUDRAFT_231912"/>
</dbReference>
<reference evidence="3" key="1">
    <citation type="journal article" date="2013" name="Nature">
        <title>Pan genome of the phytoplankton Emiliania underpins its global distribution.</title>
        <authorList>
            <person name="Read B.A."/>
            <person name="Kegel J."/>
            <person name="Klute M.J."/>
            <person name="Kuo A."/>
            <person name="Lefebvre S.C."/>
            <person name="Maumus F."/>
            <person name="Mayer C."/>
            <person name="Miller J."/>
            <person name="Monier A."/>
            <person name="Salamov A."/>
            <person name="Young J."/>
            <person name="Aguilar M."/>
            <person name="Claverie J.M."/>
            <person name="Frickenhaus S."/>
            <person name="Gonzalez K."/>
            <person name="Herman E.K."/>
            <person name="Lin Y.C."/>
            <person name="Napier J."/>
            <person name="Ogata H."/>
            <person name="Sarno A.F."/>
            <person name="Shmutz J."/>
            <person name="Schroeder D."/>
            <person name="de Vargas C."/>
            <person name="Verret F."/>
            <person name="von Dassow P."/>
            <person name="Valentin K."/>
            <person name="Van de Peer Y."/>
            <person name="Wheeler G."/>
            <person name="Dacks J.B."/>
            <person name="Delwiche C.F."/>
            <person name="Dyhrman S.T."/>
            <person name="Glockner G."/>
            <person name="John U."/>
            <person name="Richards T."/>
            <person name="Worden A.Z."/>
            <person name="Zhang X."/>
            <person name="Grigoriev I.V."/>
            <person name="Allen A.E."/>
            <person name="Bidle K."/>
            <person name="Borodovsky M."/>
            <person name="Bowler C."/>
            <person name="Brownlee C."/>
            <person name="Cock J.M."/>
            <person name="Elias M."/>
            <person name="Gladyshev V.N."/>
            <person name="Groth M."/>
            <person name="Guda C."/>
            <person name="Hadaegh A."/>
            <person name="Iglesias-Rodriguez M.D."/>
            <person name="Jenkins J."/>
            <person name="Jones B.M."/>
            <person name="Lawson T."/>
            <person name="Leese F."/>
            <person name="Lindquist E."/>
            <person name="Lobanov A."/>
            <person name="Lomsadze A."/>
            <person name="Malik S.B."/>
            <person name="Marsh M.E."/>
            <person name="Mackinder L."/>
            <person name="Mock T."/>
            <person name="Mueller-Roeber B."/>
            <person name="Pagarete A."/>
            <person name="Parker M."/>
            <person name="Probert I."/>
            <person name="Quesneville H."/>
            <person name="Raines C."/>
            <person name="Rensing S.A."/>
            <person name="Riano-Pachon D.M."/>
            <person name="Richier S."/>
            <person name="Rokitta S."/>
            <person name="Shiraiwa Y."/>
            <person name="Soanes D.M."/>
            <person name="van der Giezen M."/>
            <person name="Wahlund T.M."/>
            <person name="Williams B."/>
            <person name="Wilson W."/>
            <person name="Wolfe G."/>
            <person name="Wurch L.L."/>
        </authorList>
    </citation>
    <scope>NUCLEOTIDE SEQUENCE</scope>
</reference>
<name>A0A0D3K6W6_EMIH1</name>
<organism evidence="2 3">
    <name type="scientific">Emiliania huxleyi (strain CCMP1516)</name>
    <dbReference type="NCBI Taxonomy" id="280463"/>
    <lineage>
        <taxon>Eukaryota</taxon>
        <taxon>Haptista</taxon>
        <taxon>Haptophyta</taxon>
        <taxon>Prymnesiophyceae</taxon>
        <taxon>Isochrysidales</taxon>
        <taxon>Noelaerhabdaceae</taxon>
        <taxon>Emiliania</taxon>
    </lineage>
</organism>
<evidence type="ECO:0000313" key="3">
    <source>
        <dbReference type="Proteomes" id="UP000013827"/>
    </source>
</evidence>
<feature type="signal peptide" evidence="1">
    <location>
        <begin position="1"/>
        <end position="17"/>
    </location>
</feature>
<proteinExistence type="predicted"/>
<dbReference type="GeneID" id="17276775"/>
<feature type="chain" id="PRO_5044192948" description="Apple domain-containing protein" evidence="1">
    <location>
        <begin position="18"/>
        <end position="316"/>
    </location>
</feature>
<dbReference type="PaxDb" id="2903-EOD31501"/>
<evidence type="ECO:0000256" key="1">
    <source>
        <dbReference type="SAM" id="SignalP"/>
    </source>
</evidence>
<sequence length="316" mass="34200">MVRLLLMIAFAASATRGAPIPTDKLDVATTLKYADVDTASKSIVDDKESLGASESRKTLSSTKAVPKADSTLTARYITPANKTSHGGRKLSPPSVVSGMGLAFTTDGNNVKMCSEHNGNYWSGGSWNNYGDQPTSEDCQKKCLDDPDCPFVLFRPANRFCTKYTACTRSPGIDWGWAGDQVFRKQCTVDSVTVNTKSWGSEVTWSIRDASGDAVCSGGPYDDNTETSEHCCIGTGAFTLSCTDSYGDGWHGGSIEIAGKEYCADFVDADGSRESFEQEEQLVIEECRHTCSSGSDWLANHPWVVLPLGQCRSRRVD</sequence>
<evidence type="ECO:0000313" key="2">
    <source>
        <dbReference type="EnsemblProtists" id="EOD31501"/>
    </source>
</evidence>
<dbReference type="AlphaFoldDB" id="A0A0D3K6W6"/>
<keyword evidence="3" id="KW-1185">Reference proteome</keyword>